<keyword evidence="3" id="KW-1185">Reference proteome</keyword>
<dbReference type="STRING" id="44689.Q54ZB2"/>
<comment type="caution">
    <text evidence="2">The sequence shown here is derived from an EMBL/GenBank/DDBJ whole genome shotgun (WGS) entry which is preliminary data.</text>
</comment>
<dbReference type="Pfam" id="PF14516">
    <property type="entry name" value="AAA_35"/>
    <property type="match status" value="1"/>
</dbReference>
<dbReference type="GeneID" id="8621151"/>
<dbReference type="Gene3D" id="3.40.50.300">
    <property type="entry name" value="P-loop containing nucleotide triphosphate hydrolases"/>
    <property type="match status" value="1"/>
</dbReference>
<dbReference type="EMBL" id="AAFI02000021">
    <property type="protein sequence ID" value="EAL68604.1"/>
    <property type="molecule type" value="Genomic_DNA"/>
</dbReference>
<dbReference type="GlyGen" id="Q54ZB2">
    <property type="glycosylation" value="1 site"/>
</dbReference>
<dbReference type="AlphaFoldDB" id="Q54ZB2"/>
<dbReference type="RefSeq" id="XP_642525.1">
    <property type="nucleotide sequence ID" value="XM_637433.1"/>
</dbReference>
<gene>
    <name evidence="2" type="ORF">DDB_G0277693</name>
</gene>
<evidence type="ECO:0000313" key="3">
    <source>
        <dbReference type="Proteomes" id="UP000002195"/>
    </source>
</evidence>
<dbReference type="HOGENOM" id="CLU_407955_0_0_1"/>
<dbReference type="Proteomes" id="UP000002195">
    <property type="component" value="Unassembled WGS sequence"/>
</dbReference>
<sequence length="674" mass="76803">MPKFSDYSSLLAHLKQCVEKGSKEHTNAAIVDYINCYSDLEIEESQDDKINNQSIKKEIEPIIYSLIANTFKGTQVLNTNNNASTSPITATSDNTPPPTPNFTPASPESILKKPKPIPLRFSTNGVINSCEKNTKYYYLDPRECEELKNKMILGQFILFYGTRSSGKTTTSITVCELLNSIKGHLSIFIDLQGQVINSSLDFWKVLINSIRMQLSIDTPTTKEIDEMSIRQLKDLITFNNRKSLLFNKKDVHLFIDEFNNISDGGEETITQVLSDFREWKNQSSLSAIKSLMVIGTFSILDFNTSNTNTSPFNIAQSFKVLNFQKEEVEILFSKFQKSSGVEIYPQVIDDIFIITNGHKGLVNLVGEIIQTSLEPNITKNVWDHLINKQLMIKLSKYKTVTSMTRCLNTGSIDFLKTIKDILFKSYYSDTPISKTIESNYLAHEGILSQDIEEINVFNFSSNIIKNLVLHHLRSKTAIVGSVPFIGDNKERIDVQQLIINAAKQISPLIIINAIQRSFKKCTIRTSQFGQKVPCEFIYTNEMSIYLTLIISERANSNSRYYISPNNNILYNKKTYRPDLVIGNELLGRYVILEFVATSSNEDVNGHIERTRLYIENYPGATEGWVIHFTMVRVSKTYQYPKVPVKYTKVGIIHIYHDEKYSNLEFTIYPPVTQS</sequence>
<dbReference type="SUPFAM" id="SSF52540">
    <property type="entry name" value="P-loop containing nucleoside triphosphate hydrolases"/>
    <property type="match status" value="1"/>
</dbReference>
<evidence type="ECO:0000256" key="1">
    <source>
        <dbReference type="SAM" id="MobiDB-lite"/>
    </source>
</evidence>
<evidence type="ECO:0000313" key="2">
    <source>
        <dbReference type="EMBL" id="EAL68604.1"/>
    </source>
</evidence>
<dbReference type="eggNOG" id="ENOG502SPQ1">
    <property type="taxonomic scope" value="Eukaryota"/>
</dbReference>
<dbReference type="KEGG" id="ddi:DDB_G0277693"/>
<dbReference type="dictyBase" id="DDB_G0277693"/>
<dbReference type="OMA" id="AEHTIVI"/>
<dbReference type="InParanoid" id="Q54ZB2"/>
<reference evidence="2 3" key="1">
    <citation type="journal article" date="2005" name="Nature">
        <title>The genome of the social amoeba Dictyostelium discoideum.</title>
        <authorList>
            <consortium name="The Dictyostelium discoideum Sequencing Consortium"/>
            <person name="Eichinger L."/>
            <person name="Pachebat J.A."/>
            <person name="Glockner G."/>
            <person name="Rajandream M.A."/>
            <person name="Sucgang R."/>
            <person name="Berriman M."/>
            <person name="Song J."/>
            <person name="Olsen R."/>
            <person name="Szafranski K."/>
            <person name="Xu Q."/>
            <person name="Tunggal B."/>
            <person name="Kummerfeld S."/>
            <person name="Madera M."/>
            <person name="Konfortov B.A."/>
            <person name="Rivero F."/>
            <person name="Bankier A.T."/>
            <person name="Lehmann R."/>
            <person name="Hamlin N."/>
            <person name="Davies R."/>
            <person name="Gaudet P."/>
            <person name="Fey P."/>
            <person name="Pilcher K."/>
            <person name="Chen G."/>
            <person name="Saunders D."/>
            <person name="Sodergren E."/>
            <person name="Davis P."/>
            <person name="Kerhornou A."/>
            <person name="Nie X."/>
            <person name="Hall N."/>
            <person name="Anjard C."/>
            <person name="Hemphill L."/>
            <person name="Bason N."/>
            <person name="Farbrother P."/>
            <person name="Desany B."/>
            <person name="Just E."/>
            <person name="Morio T."/>
            <person name="Rost R."/>
            <person name="Churcher C."/>
            <person name="Cooper J."/>
            <person name="Haydock S."/>
            <person name="van Driessche N."/>
            <person name="Cronin A."/>
            <person name="Goodhead I."/>
            <person name="Muzny D."/>
            <person name="Mourier T."/>
            <person name="Pain A."/>
            <person name="Lu M."/>
            <person name="Harper D."/>
            <person name="Lindsay R."/>
            <person name="Hauser H."/>
            <person name="James K."/>
            <person name="Quiles M."/>
            <person name="Madan Babu M."/>
            <person name="Saito T."/>
            <person name="Buchrieser C."/>
            <person name="Wardroper A."/>
            <person name="Felder M."/>
            <person name="Thangavelu M."/>
            <person name="Johnson D."/>
            <person name="Knights A."/>
            <person name="Loulseged H."/>
            <person name="Mungall K."/>
            <person name="Oliver K."/>
            <person name="Price C."/>
            <person name="Quail M.A."/>
            <person name="Urushihara H."/>
            <person name="Hernandez J."/>
            <person name="Rabbinowitsch E."/>
            <person name="Steffen D."/>
            <person name="Sanders M."/>
            <person name="Ma J."/>
            <person name="Kohara Y."/>
            <person name="Sharp S."/>
            <person name="Simmonds M."/>
            <person name="Spiegler S."/>
            <person name="Tivey A."/>
            <person name="Sugano S."/>
            <person name="White B."/>
            <person name="Walker D."/>
            <person name="Woodward J."/>
            <person name="Winckler T."/>
            <person name="Tanaka Y."/>
            <person name="Shaulsky G."/>
            <person name="Schleicher M."/>
            <person name="Weinstock G."/>
            <person name="Rosenthal A."/>
            <person name="Cox E.C."/>
            <person name="Chisholm R.L."/>
            <person name="Gibbs R."/>
            <person name="Loomis W.F."/>
            <person name="Platzer M."/>
            <person name="Kay R.R."/>
            <person name="Williams J."/>
            <person name="Dear P.H."/>
            <person name="Noegel A.A."/>
            <person name="Barrell B."/>
            <person name="Kuspa A."/>
        </authorList>
    </citation>
    <scope>NUCLEOTIDE SEQUENCE [LARGE SCALE GENOMIC DNA]</scope>
    <source>
        <strain evidence="2 3">AX4</strain>
    </source>
</reference>
<organism evidence="2 3">
    <name type="scientific">Dictyostelium discoideum</name>
    <name type="common">Social amoeba</name>
    <dbReference type="NCBI Taxonomy" id="44689"/>
    <lineage>
        <taxon>Eukaryota</taxon>
        <taxon>Amoebozoa</taxon>
        <taxon>Evosea</taxon>
        <taxon>Eumycetozoa</taxon>
        <taxon>Dictyostelia</taxon>
        <taxon>Dictyosteliales</taxon>
        <taxon>Dictyosteliaceae</taxon>
        <taxon>Dictyostelium</taxon>
    </lineage>
</organism>
<feature type="region of interest" description="Disordered" evidence="1">
    <location>
        <begin position="82"/>
        <end position="113"/>
    </location>
</feature>
<protein>
    <submittedName>
        <fullName evidence="2">Uncharacterized protein</fullName>
    </submittedName>
</protein>
<dbReference type="InterPro" id="IPR027417">
    <property type="entry name" value="P-loop_NTPase"/>
</dbReference>
<proteinExistence type="predicted"/>
<dbReference type="PaxDb" id="44689-DDB0218013"/>
<name>Q54ZB2_DICDI</name>
<accession>Q54ZB2</accession>
<dbReference type="VEuPathDB" id="AmoebaDB:DDB_G0277693"/>